<reference evidence="2" key="1">
    <citation type="submission" date="2023-06" db="EMBL/GenBank/DDBJ databases">
        <title>Genome-scale phylogeny and comparative genomics of the fungal order Sordariales.</title>
        <authorList>
            <consortium name="Lawrence Berkeley National Laboratory"/>
            <person name="Hensen N."/>
            <person name="Bonometti L."/>
            <person name="Westerberg I."/>
            <person name="Brannstrom I.O."/>
            <person name="Guillou S."/>
            <person name="Cros-Aarteil S."/>
            <person name="Calhoun S."/>
            <person name="Haridas S."/>
            <person name="Kuo A."/>
            <person name="Mondo S."/>
            <person name="Pangilinan J."/>
            <person name="Riley R."/>
            <person name="Labutti K."/>
            <person name="Andreopoulos B."/>
            <person name="Lipzen A."/>
            <person name="Chen C."/>
            <person name="Yanf M."/>
            <person name="Daum C."/>
            <person name="Ng V."/>
            <person name="Clum A."/>
            <person name="Steindorff A."/>
            <person name="Ohm R."/>
            <person name="Martin F."/>
            <person name="Silar P."/>
            <person name="Natvig D."/>
            <person name="Lalanne C."/>
            <person name="Gautier V."/>
            <person name="Ament-Velasquez S.L."/>
            <person name="Kruys A."/>
            <person name="Hutchinson M.I."/>
            <person name="Powell A.J."/>
            <person name="Barry K."/>
            <person name="Miller A.N."/>
            <person name="Grigoriev I.V."/>
            <person name="Debuchy R."/>
            <person name="Gladieux P."/>
            <person name="Thoren M.H."/>
            <person name="Johannesson H."/>
        </authorList>
    </citation>
    <scope>NUCLEOTIDE SEQUENCE</scope>
    <source>
        <strain evidence="2">PSN4</strain>
    </source>
</reference>
<comment type="caution">
    <text evidence="2">The sequence shown here is derived from an EMBL/GenBank/DDBJ whole genome shotgun (WGS) entry which is preliminary data.</text>
</comment>
<evidence type="ECO:0000313" key="2">
    <source>
        <dbReference type="EMBL" id="KAK1751013.1"/>
    </source>
</evidence>
<keyword evidence="3" id="KW-1185">Reference proteome</keyword>
<sequence length="96" mass="10178">MTDTQTGLARDVEQQPLDASQHGQAKNIIDEEAATYGTKRADPDLGASMEAHEQAVKDQIDGAIPTGPKRASPESGGRVMVGEEGDLHDLAAKRQP</sequence>
<evidence type="ECO:0000256" key="1">
    <source>
        <dbReference type="SAM" id="MobiDB-lite"/>
    </source>
</evidence>
<feature type="region of interest" description="Disordered" evidence="1">
    <location>
        <begin position="1"/>
        <end position="96"/>
    </location>
</feature>
<evidence type="ECO:0000313" key="3">
    <source>
        <dbReference type="Proteomes" id="UP001239445"/>
    </source>
</evidence>
<feature type="compositionally biased region" description="Basic and acidic residues" evidence="1">
    <location>
        <begin position="50"/>
        <end position="60"/>
    </location>
</feature>
<proteinExistence type="predicted"/>
<protein>
    <submittedName>
        <fullName evidence="2">Uncharacterized protein</fullName>
    </submittedName>
</protein>
<dbReference type="Proteomes" id="UP001239445">
    <property type="component" value="Unassembled WGS sequence"/>
</dbReference>
<dbReference type="AlphaFoldDB" id="A0AAJ0B3H8"/>
<feature type="compositionally biased region" description="Basic and acidic residues" evidence="1">
    <location>
        <begin position="85"/>
        <end position="96"/>
    </location>
</feature>
<dbReference type="EMBL" id="MU839843">
    <property type="protein sequence ID" value="KAK1751013.1"/>
    <property type="molecule type" value="Genomic_DNA"/>
</dbReference>
<accession>A0AAJ0B3H8</accession>
<gene>
    <name evidence="2" type="ORF">QBC47DRAFT_392086</name>
</gene>
<organism evidence="2 3">
    <name type="scientific">Echria macrotheca</name>
    <dbReference type="NCBI Taxonomy" id="438768"/>
    <lineage>
        <taxon>Eukaryota</taxon>
        <taxon>Fungi</taxon>
        <taxon>Dikarya</taxon>
        <taxon>Ascomycota</taxon>
        <taxon>Pezizomycotina</taxon>
        <taxon>Sordariomycetes</taxon>
        <taxon>Sordariomycetidae</taxon>
        <taxon>Sordariales</taxon>
        <taxon>Schizotheciaceae</taxon>
        <taxon>Echria</taxon>
    </lineage>
</organism>
<name>A0AAJ0B3H8_9PEZI</name>